<organism evidence="11 12">
    <name type="scientific">Prorocentrum cordatum</name>
    <dbReference type="NCBI Taxonomy" id="2364126"/>
    <lineage>
        <taxon>Eukaryota</taxon>
        <taxon>Sar</taxon>
        <taxon>Alveolata</taxon>
        <taxon>Dinophyceae</taxon>
        <taxon>Prorocentrales</taxon>
        <taxon>Prorocentraceae</taxon>
        <taxon>Prorocentrum</taxon>
    </lineage>
</organism>
<keyword evidence="3" id="KW-0540">Nuclease</keyword>
<keyword evidence="4" id="KW-0479">Metal-binding</keyword>
<dbReference type="InterPro" id="IPR020821">
    <property type="entry name" value="ENPP1-3/EXOG-like_nuc-like"/>
</dbReference>
<comment type="caution">
    <text evidence="11">The sequence shown here is derived from an EMBL/GenBank/DDBJ whole genome shotgun (WGS) entry which is preliminary data.</text>
</comment>
<evidence type="ECO:0000313" key="12">
    <source>
        <dbReference type="Proteomes" id="UP001189429"/>
    </source>
</evidence>
<name>A0ABN9TYF3_9DINO</name>
<evidence type="ECO:0000259" key="9">
    <source>
        <dbReference type="SMART" id="SM00477"/>
    </source>
</evidence>
<sequence>MLSGAAMRRLSLLLAPALLVCVLAAAFFLPHVAPGRSSAALEAGVAAKGDGHAVQEFLKAKKSWAGVVMDNIGVFSGLKIQQGFPKAAFWERKCPIHVLEHGTKSDAEVYSAAYNECTGISDVVYYQVYADRFKKGGGRGAGWSNDAELVDLMTELGKKPTEYATVVDYQGCGLFGLDRGHQAPVASFNSDEEAASMTNTPTNLSPQNGYLNQQVWKFVEMEMRFKSEAAEDVDDGDPTSFELLTGPLYELPDAFFKNERGAELWEEMLWSGGDVNLNGEPWCDIEEGDDGFRSTPLLNPNGKERDEKITCHVGRTMMDKPSDNPNKVSIHYQRGKKKFPLRIPLGYYKLAVLSDESAHGRHMCPYIMDQTGQCMLVSLDVLLKIGHLDLEDSELASEGGLDIQPTDSDHEYSAEVDFDFCFRKGGTIDKKKLCGDASTKSSITVSTMDSYWRAREEASR</sequence>
<feature type="chain" id="PRO_5045239136" description="Endonuclease" evidence="8">
    <location>
        <begin position="25"/>
        <end position="460"/>
    </location>
</feature>
<evidence type="ECO:0000256" key="8">
    <source>
        <dbReference type="SAM" id="SignalP"/>
    </source>
</evidence>
<keyword evidence="7" id="KW-0460">Magnesium</keyword>
<comment type="cofactor">
    <cofactor evidence="1">
        <name>Mg(2+)</name>
        <dbReference type="ChEBI" id="CHEBI:18420"/>
    </cofactor>
</comment>
<protein>
    <recommendedName>
        <fullName evidence="13">Endonuclease</fullName>
    </recommendedName>
</protein>
<evidence type="ECO:0000313" key="11">
    <source>
        <dbReference type="EMBL" id="CAK0851370.1"/>
    </source>
</evidence>
<evidence type="ECO:0000259" key="10">
    <source>
        <dbReference type="SMART" id="SM00892"/>
    </source>
</evidence>
<evidence type="ECO:0000256" key="1">
    <source>
        <dbReference type="ARBA" id="ARBA00001946"/>
    </source>
</evidence>
<dbReference type="Proteomes" id="UP001189429">
    <property type="component" value="Unassembled WGS sequence"/>
</dbReference>
<evidence type="ECO:0000256" key="3">
    <source>
        <dbReference type="ARBA" id="ARBA00022722"/>
    </source>
</evidence>
<accession>A0ABN9TYF3</accession>
<evidence type="ECO:0000256" key="6">
    <source>
        <dbReference type="ARBA" id="ARBA00022801"/>
    </source>
</evidence>
<evidence type="ECO:0000256" key="4">
    <source>
        <dbReference type="ARBA" id="ARBA00022723"/>
    </source>
</evidence>
<keyword evidence="8" id="KW-0732">Signal</keyword>
<comment type="similarity">
    <text evidence="2">Belongs to the DNA/RNA non-specific endonuclease family.</text>
</comment>
<dbReference type="SUPFAM" id="SSF54060">
    <property type="entry name" value="His-Me finger endonucleases"/>
    <property type="match status" value="1"/>
</dbReference>
<keyword evidence="5" id="KW-0255">Endonuclease</keyword>
<dbReference type="PANTHER" id="PTHR13966:SF5">
    <property type="entry name" value="ENDONUCLEASE G, MITOCHONDRIAL"/>
    <property type="match status" value="1"/>
</dbReference>
<dbReference type="InterPro" id="IPR044929">
    <property type="entry name" value="DNA/RNA_non-sp_Endonuclease_sf"/>
</dbReference>
<proteinExistence type="inferred from homology"/>
<evidence type="ECO:0000256" key="7">
    <source>
        <dbReference type="ARBA" id="ARBA00022842"/>
    </source>
</evidence>
<feature type="domain" description="DNA/RNA non-specific endonuclease/pyrophosphatase/phosphodiesterase" evidence="10">
    <location>
        <begin position="106"/>
        <end position="394"/>
    </location>
</feature>
<dbReference type="SMART" id="SM00892">
    <property type="entry name" value="Endonuclease_NS"/>
    <property type="match status" value="1"/>
</dbReference>
<reference evidence="11" key="1">
    <citation type="submission" date="2023-10" db="EMBL/GenBank/DDBJ databases">
        <authorList>
            <person name="Chen Y."/>
            <person name="Shah S."/>
            <person name="Dougan E. K."/>
            <person name="Thang M."/>
            <person name="Chan C."/>
        </authorList>
    </citation>
    <scope>NUCLEOTIDE SEQUENCE [LARGE SCALE GENOMIC DNA]</scope>
</reference>
<evidence type="ECO:0000256" key="2">
    <source>
        <dbReference type="ARBA" id="ARBA00010052"/>
    </source>
</evidence>
<dbReference type="InterPro" id="IPR001604">
    <property type="entry name" value="Endo_G_ENPP1-like_dom"/>
</dbReference>
<dbReference type="Gene3D" id="3.40.570.10">
    <property type="entry name" value="Extracellular Endonuclease, subunit A"/>
    <property type="match status" value="1"/>
</dbReference>
<evidence type="ECO:0008006" key="13">
    <source>
        <dbReference type="Google" id="ProtNLM"/>
    </source>
</evidence>
<evidence type="ECO:0000256" key="5">
    <source>
        <dbReference type="ARBA" id="ARBA00022759"/>
    </source>
</evidence>
<dbReference type="PROSITE" id="PS01070">
    <property type="entry name" value="NUCLEASE_NON_SPEC"/>
    <property type="match status" value="1"/>
</dbReference>
<dbReference type="Pfam" id="PF01223">
    <property type="entry name" value="Endonuclease_NS"/>
    <property type="match status" value="1"/>
</dbReference>
<keyword evidence="12" id="KW-1185">Reference proteome</keyword>
<feature type="domain" description="ENPP1-3/EXOG-like endonuclease/phosphodiesterase" evidence="9">
    <location>
        <begin position="123"/>
        <end position="397"/>
    </location>
</feature>
<feature type="signal peptide" evidence="8">
    <location>
        <begin position="1"/>
        <end position="24"/>
    </location>
</feature>
<dbReference type="SMART" id="SM00477">
    <property type="entry name" value="NUC"/>
    <property type="match status" value="1"/>
</dbReference>
<dbReference type="InterPro" id="IPR040255">
    <property type="entry name" value="Non-specific_endonuclease"/>
</dbReference>
<keyword evidence="6" id="KW-0378">Hydrolase</keyword>
<dbReference type="InterPro" id="IPR044925">
    <property type="entry name" value="His-Me_finger_sf"/>
</dbReference>
<dbReference type="EMBL" id="CAUYUJ010015231">
    <property type="protein sequence ID" value="CAK0851370.1"/>
    <property type="molecule type" value="Genomic_DNA"/>
</dbReference>
<dbReference type="InterPro" id="IPR018524">
    <property type="entry name" value="DNA/RNA_endonuclease_AS"/>
</dbReference>
<dbReference type="PANTHER" id="PTHR13966">
    <property type="entry name" value="ENDONUCLEASE RELATED"/>
    <property type="match status" value="1"/>
</dbReference>
<gene>
    <name evidence="11" type="ORF">PCOR1329_LOCUS43530</name>
</gene>